<dbReference type="Pfam" id="PF02364">
    <property type="entry name" value="Glucan_synthase"/>
    <property type="match status" value="1"/>
</dbReference>
<reference evidence="3" key="1">
    <citation type="submission" date="2021-01" db="EMBL/GenBank/DDBJ databases">
        <authorList>
            <person name="Kaushik A."/>
        </authorList>
    </citation>
    <scope>NUCLEOTIDE SEQUENCE</scope>
    <source>
        <strain evidence="3">AG5</strain>
    </source>
</reference>
<dbReference type="GO" id="GO:0003843">
    <property type="term" value="F:1,3-beta-D-glucan synthase activity"/>
    <property type="evidence" value="ECO:0007669"/>
    <property type="project" value="InterPro"/>
</dbReference>
<keyword evidence="1" id="KW-0472">Membrane</keyword>
<dbReference type="PANTHER" id="PTHR12741:SF48">
    <property type="entry name" value="1,3-BETA-GLUCAN SYNTHASE COMPONENT FKS1-RELATED"/>
    <property type="match status" value="1"/>
</dbReference>
<keyword evidence="1" id="KW-0812">Transmembrane</keyword>
<dbReference type="PANTHER" id="PTHR12741">
    <property type="entry name" value="LYST-INTERACTING PROTEIN LIP5 DOPAMINE RESPONSIVE PROTEIN DRG-1"/>
    <property type="match status" value="1"/>
</dbReference>
<evidence type="ECO:0000256" key="1">
    <source>
        <dbReference type="SAM" id="Phobius"/>
    </source>
</evidence>
<feature type="transmembrane region" description="Helical" evidence="1">
    <location>
        <begin position="194"/>
        <end position="217"/>
    </location>
</feature>
<feature type="non-terminal residue" evidence="3">
    <location>
        <position position="468"/>
    </location>
</feature>
<dbReference type="GO" id="GO:0005886">
    <property type="term" value="C:plasma membrane"/>
    <property type="evidence" value="ECO:0007669"/>
    <property type="project" value="TreeGrafter"/>
</dbReference>
<evidence type="ECO:0000313" key="4">
    <source>
        <dbReference type="Proteomes" id="UP000663827"/>
    </source>
</evidence>
<evidence type="ECO:0000259" key="2">
    <source>
        <dbReference type="Pfam" id="PF02364"/>
    </source>
</evidence>
<feature type="domain" description="Glycosyl transferase 48" evidence="2">
    <location>
        <begin position="10"/>
        <end position="262"/>
    </location>
</feature>
<dbReference type="AlphaFoldDB" id="A0A8H3EAZ1"/>
<sequence length="468" mass="53931">ALHSFTTEGLAELTERGADRAVLRLAKHFLSLSPMFEVFATQIQSYSMLFSIIFGGARYIATARGFATARVSFSILYPRFAGPSIYFGMRTLIMLLYVTMVLWLPHLIYIWLSVAALVIAPFLFNPHQFSYSDFIIDYREFLRWMSRGNSRFHSHSWISYCRLSRTHITGYKKKRLGHPSERLSGDIHRAGWRAVLISEIIPSLFFAIIFTIAYLFVKSFRREDGIFPPSPLIRLAVVALGPIVWNAAILLVTFFISLTFGLMLHQYCPRFGAAMAVVVHLLAVVGLTAFFEFLWFLESWNTAHAILGLIAMISIQRAIHKVLISVFISREFKHDETNRAWWTGVWYGRGLGRHAMSQPPREFIIKIVELSLWGCDFLLGHLLLFFLSLPTIIPYADKIHAFGLFWLRPSQQSRPPLYSTKQKRWRRKLVIKFTIVFYLVFITFAALIALPLIFSETLKMNCSICKFI</sequence>
<feature type="transmembrane region" description="Helical" evidence="1">
    <location>
        <begin position="271"/>
        <end position="297"/>
    </location>
</feature>
<dbReference type="GO" id="GO:0006075">
    <property type="term" value="P:(1-&gt;3)-beta-D-glucan biosynthetic process"/>
    <property type="evidence" value="ECO:0007669"/>
    <property type="project" value="InterPro"/>
</dbReference>
<organism evidence="3 4">
    <name type="scientific">Rhizoctonia solani</name>
    <dbReference type="NCBI Taxonomy" id="456999"/>
    <lineage>
        <taxon>Eukaryota</taxon>
        <taxon>Fungi</taxon>
        <taxon>Dikarya</taxon>
        <taxon>Basidiomycota</taxon>
        <taxon>Agaricomycotina</taxon>
        <taxon>Agaricomycetes</taxon>
        <taxon>Cantharellales</taxon>
        <taxon>Ceratobasidiaceae</taxon>
        <taxon>Rhizoctonia</taxon>
    </lineage>
</organism>
<keyword evidence="1" id="KW-1133">Transmembrane helix</keyword>
<evidence type="ECO:0000313" key="3">
    <source>
        <dbReference type="EMBL" id="CAE7199079.1"/>
    </source>
</evidence>
<feature type="transmembrane region" description="Helical" evidence="1">
    <location>
        <begin position="429"/>
        <end position="454"/>
    </location>
</feature>
<accession>A0A8H3EAZ1</accession>
<name>A0A8H3EAZ1_9AGAM</name>
<proteinExistence type="predicted"/>
<dbReference type="GO" id="GO:0000148">
    <property type="term" value="C:1,3-beta-D-glucan synthase complex"/>
    <property type="evidence" value="ECO:0007669"/>
    <property type="project" value="InterPro"/>
</dbReference>
<dbReference type="Proteomes" id="UP000663827">
    <property type="component" value="Unassembled WGS sequence"/>
</dbReference>
<feature type="transmembrane region" description="Helical" evidence="1">
    <location>
        <begin position="43"/>
        <end position="60"/>
    </location>
</feature>
<dbReference type="InterPro" id="IPR003440">
    <property type="entry name" value="Glyco_trans_48_dom"/>
</dbReference>
<comment type="caution">
    <text evidence="3">The sequence shown here is derived from an EMBL/GenBank/DDBJ whole genome shotgun (WGS) entry which is preliminary data.</text>
</comment>
<feature type="transmembrane region" description="Helical" evidence="1">
    <location>
        <begin position="303"/>
        <end position="324"/>
    </location>
</feature>
<feature type="transmembrane region" description="Helical" evidence="1">
    <location>
        <begin position="237"/>
        <end position="264"/>
    </location>
</feature>
<feature type="transmembrane region" description="Helical" evidence="1">
    <location>
        <begin position="80"/>
        <end position="100"/>
    </location>
</feature>
<gene>
    <name evidence="3" type="ORF">RDB_LOCUS136758</name>
</gene>
<dbReference type="EMBL" id="CAJNJQ010003460">
    <property type="protein sequence ID" value="CAE7199079.1"/>
    <property type="molecule type" value="Genomic_DNA"/>
</dbReference>
<protein>
    <recommendedName>
        <fullName evidence="2">Glycosyl transferase 48 domain-containing protein</fullName>
    </recommendedName>
</protein>
<dbReference type="GO" id="GO:0051278">
    <property type="term" value="P:fungal-type cell wall polysaccharide biosynthetic process"/>
    <property type="evidence" value="ECO:0007669"/>
    <property type="project" value="TreeGrafter"/>
</dbReference>
<feature type="transmembrane region" description="Helical" evidence="1">
    <location>
        <begin position="106"/>
        <end position="124"/>
    </location>
</feature>